<dbReference type="SUPFAM" id="SSF53474">
    <property type="entry name" value="alpha/beta-Hydrolases"/>
    <property type="match status" value="1"/>
</dbReference>
<feature type="chain" id="PRO_5041044448" evidence="2">
    <location>
        <begin position="17"/>
        <end position="390"/>
    </location>
</feature>
<dbReference type="AlphaFoldDB" id="A0A158Q3G8"/>
<dbReference type="Gene3D" id="3.40.50.12670">
    <property type="match status" value="1"/>
</dbReference>
<reference evidence="6" key="1">
    <citation type="submission" date="2016-04" db="UniProtKB">
        <authorList>
            <consortium name="WormBaseParasite"/>
        </authorList>
    </citation>
    <scope>IDENTIFICATION</scope>
</reference>
<proteinExistence type="inferred from homology"/>
<dbReference type="Gene3D" id="3.40.50.1820">
    <property type="entry name" value="alpha/beta hydrolase"/>
    <property type="match status" value="1"/>
</dbReference>
<gene>
    <name evidence="3" type="ORF">DME_LOCUS6726</name>
</gene>
<reference evidence="3 5" key="2">
    <citation type="submission" date="2018-11" db="EMBL/GenBank/DDBJ databases">
        <authorList>
            <consortium name="Pathogen Informatics"/>
        </authorList>
    </citation>
    <scope>NUCLEOTIDE SEQUENCE [LARGE SCALE GENOMIC DNA]</scope>
</reference>
<accession>A0A158Q3G8</accession>
<dbReference type="Pfam" id="PF00450">
    <property type="entry name" value="Peptidase_S10"/>
    <property type="match status" value="2"/>
</dbReference>
<sequence>MIFVLVANIVIATISAQSLVHLPGAPPNNFKIYAGYFDVNGTDADDTESIHYMFIKAETNPETNPLVIWIVNEIGCSNYWPLFSSFGPFQINKGSSFLKINPNTWAKVANLLVFDVPGDVGYSLGKFDKIYNAEDFINVYEDLIEQFRETFPEHKNNEMYLAGSDTFGLMKSCSIFDMTTECATFSLNVTSEVMVFTYYIRQQLRLVLLANGTYNTLRSLSGVNAFDLNDPCKTQTSPGFKDYKEGKVRNPLSISHLHSYHDCYNFSDFFEYFNRKDVRNALKVSPKVGNWELCKQINYVQNLYYDTISMAKRMVDAGGRLFLFNGDSQLRSPIPPQAFSDNLGYPHVSKKKAFFVDKVLGGFLTQYQGVDVATILVNIFLDDKLFNLPE</sequence>
<dbReference type="GO" id="GO:0004185">
    <property type="term" value="F:serine-type carboxypeptidase activity"/>
    <property type="evidence" value="ECO:0007669"/>
    <property type="project" value="InterPro"/>
</dbReference>
<organism evidence="4 6">
    <name type="scientific">Dracunculus medinensis</name>
    <name type="common">Guinea worm</name>
    <dbReference type="NCBI Taxonomy" id="318479"/>
    <lineage>
        <taxon>Eukaryota</taxon>
        <taxon>Metazoa</taxon>
        <taxon>Ecdysozoa</taxon>
        <taxon>Nematoda</taxon>
        <taxon>Chromadorea</taxon>
        <taxon>Rhabditida</taxon>
        <taxon>Spirurina</taxon>
        <taxon>Dracunculoidea</taxon>
        <taxon>Dracunculidae</taxon>
        <taxon>Dracunculus</taxon>
    </lineage>
</organism>
<keyword evidence="5" id="KW-1185">Reference proteome</keyword>
<dbReference type="EMBL" id="UYYG01001157">
    <property type="protein sequence ID" value="VDN56753.1"/>
    <property type="molecule type" value="Genomic_DNA"/>
</dbReference>
<dbReference type="WBParaSite" id="DME_0000236601-mRNA-1">
    <property type="protein sequence ID" value="DME_0000236601-mRNA-1"/>
    <property type="gene ID" value="DME_0000236601"/>
</dbReference>
<feature type="signal peptide" evidence="2">
    <location>
        <begin position="1"/>
        <end position="16"/>
    </location>
</feature>
<dbReference type="STRING" id="318479.A0A158Q3G8"/>
<dbReference type="GO" id="GO:0006508">
    <property type="term" value="P:proteolysis"/>
    <property type="evidence" value="ECO:0007669"/>
    <property type="project" value="InterPro"/>
</dbReference>
<evidence type="ECO:0000256" key="2">
    <source>
        <dbReference type="SAM" id="SignalP"/>
    </source>
</evidence>
<dbReference type="Proteomes" id="UP000274756">
    <property type="component" value="Unassembled WGS sequence"/>
</dbReference>
<protein>
    <submittedName>
        <fullName evidence="6">Lysosomal Pro-X carboxypeptidase</fullName>
    </submittedName>
</protein>
<dbReference type="PANTHER" id="PTHR11802">
    <property type="entry name" value="SERINE PROTEASE FAMILY S10 SERINE CARBOXYPEPTIDASE"/>
    <property type="match status" value="1"/>
</dbReference>
<evidence type="ECO:0000256" key="1">
    <source>
        <dbReference type="ARBA" id="ARBA00009431"/>
    </source>
</evidence>
<evidence type="ECO:0000313" key="4">
    <source>
        <dbReference type="Proteomes" id="UP000038040"/>
    </source>
</evidence>
<dbReference type="Proteomes" id="UP000038040">
    <property type="component" value="Unplaced"/>
</dbReference>
<evidence type="ECO:0000313" key="3">
    <source>
        <dbReference type="EMBL" id="VDN56753.1"/>
    </source>
</evidence>
<dbReference type="InterPro" id="IPR029058">
    <property type="entry name" value="AB_hydrolase_fold"/>
</dbReference>
<comment type="similarity">
    <text evidence="1">Belongs to the peptidase S10 family.</text>
</comment>
<evidence type="ECO:0000313" key="6">
    <source>
        <dbReference type="WBParaSite" id="DME_0000236601-mRNA-1"/>
    </source>
</evidence>
<keyword evidence="2" id="KW-0732">Signal</keyword>
<name>A0A158Q3G8_DRAME</name>
<dbReference type="OrthoDB" id="443318at2759"/>
<evidence type="ECO:0000313" key="5">
    <source>
        <dbReference type="Proteomes" id="UP000274756"/>
    </source>
</evidence>
<dbReference type="InterPro" id="IPR001563">
    <property type="entry name" value="Peptidase_S10"/>
</dbReference>